<evidence type="ECO:0000313" key="1">
    <source>
        <dbReference type="EMBL" id="CAI9542782.1"/>
    </source>
</evidence>
<proteinExistence type="predicted"/>
<gene>
    <name evidence="1" type="ORF">SPARVUS_LOCUS2150299</name>
</gene>
<name>A0ABN9B4U4_9NEOB</name>
<dbReference type="EMBL" id="CATNWA010002402">
    <property type="protein sequence ID" value="CAI9542782.1"/>
    <property type="molecule type" value="Genomic_DNA"/>
</dbReference>
<accession>A0ABN9B4U4</accession>
<evidence type="ECO:0000313" key="2">
    <source>
        <dbReference type="Proteomes" id="UP001162483"/>
    </source>
</evidence>
<comment type="caution">
    <text evidence="1">The sequence shown here is derived from an EMBL/GenBank/DDBJ whole genome shotgun (WGS) entry which is preliminary data.</text>
</comment>
<protein>
    <submittedName>
        <fullName evidence="1">Uncharacterized protein</fullName>
    </submittedName>
</protein>
<sequence>QCSISLKCWQVIWDSAAKTSRCVVYKENLYKVMLHWYKTPVVLHAITQICLISDGDAWEE</sequence>
<organism evidence="1 2">
    <name type="scientific">Staurois parvus</name>
    <dbReference type="NCBI Taxonomy" id="386267"/>
    <lineage>
        <taxon>Eukaryota</taxon>
        <taxon>Metazoa</taxon>
        <taxon>Chordata</taxon>
        <taxon>Craniata</taxon>
        <taxon>Vertebrata</taxon>
        <taxon>Euteleostomi</taxon>
        <taxon>Amphibia</taxon>
        <taxon>Batrachia</taxon>
        <taxon>Anura</taxon>
        <taxon>Neobatrachia</taxon>
        <taxon>Ranoidea</taxon>
        <taxon>Ranidae</taxon>
        <taxon>Staurois</taxon>
    </lineage>
</organism>
<dbReference type="Proteomes" id="UP001162483">
    <property type="component" value="Unassembled WGS sequence"/>
</dbReference>
<reference evidence="1" key="1">
    <citation type="submission" date="2023-05" db="EMBL/GenBank/DDBJ databases">
        <authorList>
            <person name="Stuckert A."/>
        </authorList>
    </citation>
    <scope>NUCLEOTIDE SEQUENCE</scope>
</reference>
<keyword evidence="2" id="KW-1185">Reference proteome</keyword>
<feature type="non-terminal residue" evidence="1">
    <location>
        <position position="1"/>
    </location>
</feature>